<organism evidence="1 2">
    <name type="scientific">Actinoplanes palleronii</name>
    <dbReference type="NCBI Taxonomy" id="113570"/>
    <lineage>
        <taxon>Bacteria</taxon>
        <taxon>Bacillati</taxon>
        <taxon>Actinomycetota</taxon>
        <taxon>Actinomycetes</taxon>
        <taxon>Micromonosporales</taxon>
        <taxon>Micromonosporaceae</taxon>
        <taxon>Actinoplanes</taxon>
    </lineage>
</organism>
<evidence type="ECO:0000313" key="2">
    <source>
        <dbReference type="Proteomes" id="UP000624709"/>
    </source>
</evidence>
<proteinExistence type="predicted"/>
<keyword evidence="2" id="KW-1185">Reference proteome</keyword>
<protein>
    <submittedName>
        <fullName evidence="1">Uncharacterized protein</fullName>
    </submittedName>
</protein>
<name>A0ABQ4BN44_9ACTN</name>
<dbReference type="EMBL" id="BOMS01000130">
    <property type="protein sequence ID" value="GIE71620.1"/>
    <property type="molecule type" value="Genomic_DNA"/>
</dbReference>
<accession>A0ABQ4BN44</accession>
<reference evidence="1 2" key="1">
    <citation type="submission" date="2021-01" db="EMBL/GenBank/DDBJ databases">
        <title>Whole genome shotgun sequence of Actinoplanes palleronii NBRC 14916.</title>
        <authorList>
            <person name="Komaki H."/>
            <person name="Tamura T."/>
        </authorList>
    </citation>
    <scope>NUCLEOTIDE SEQUENCE [LARGE SCALE GENOMIC DNA]</scope>
    <source>
        <strain evidence="1 2">NBRC 14916</strain>
    </source>
</reference>
<dbReference type="Proteomes" id="UP000624709">
    <property type="component" value="Unassembled WGS sequence"/>
</dbReference>
<dbReference type="RefSeq" id="WP_203829437.1">
    <property type="nucleotide sequence ID" value="NZ_BAAATY010000042.1"/>
</dbReference>
<sequence>MAGPITWRVAGMRTPATADGIVTGRVWLTLHGVDFPGSDWSDFPLSVLGSAVTAYAALRDGEPDAFSYIFDGSYFLYYRRTGAAEPTVHIEANCDEDEENVYSIATGEVLLDDLRAALLDGLRVMRAQIDGRPHTEEAVRGIDRQIGVLGHFVQES</sequence>
<comment type="caution">
    <text evidence="1">The sequence shown here is derived from an EMBL/GenBank/DDBJ whole genome shotgun (WGS) entry which is preliminary data.</text>
</comment>
<gene>
    <name evidence="1" type="ORF">Apa02nite_077280</name>
</gene>
<evidence type="ECO:0000313" key="1">
    <source>
        <dbReference type="EMBL" id="GIE71620.1"/>
    </source>
</evidence>